<dbReference type="EMBL" id="BJLQ01000034">
    <property type="protein sequence ID" value="GEA85424.1"/>
    <property type="molecule type" value="Genomic_DNA"/>
</dbReference>
<feature type="transmembrane region" description="Helical" evidence="2">
    <location>
        <begin position="60"/>
        <end position="80"/>
    </location>
</feature>
<reference evidence="3 4" key="1">
    <citation type="submission" date="2019-06" db="EMBL/GenBank/DDBJ databases">
        <title>Whole genome shotgun sequence of Cellulomonas gelida NBRC 3748.</title>
        <authorList>
            <person name="Hosoyama A."/>
            <person name="Uohara A."/>
            <person name="Ohji S."/>
            <person name="Ichikawa N."/>
        </authorList>
    </citation>
    <scope>NUCLEOTIDE SEQUENCE [LARGE SCALE GENOMIC DNA]</scope>
    <source>
        <strain evidence="3 4">NBRC 3748</strain>
    </source>
</reference>
<feature type="transmembrane region" description="Helical" evidence="2">
    <location>
        <begin position="276"/>
        <end position="295"/>
    </location>
</feature>
<feature type="region of interest" description="Disordered" evidence="1">
    <location>
        <begin position="299"/>
        <end position="364"/>
    </location>
</feature>
<dbReference type="Pfam" id="PF05675">
    <property type="entry name" value="DUF817"/>
    <property type="match status" value="1"/>
</dbReference>
<keyword evidence="4" id="KW-1185">Reference proteome</keyword>
<gene>
    <name evidence="3" type="ORF">CGE01nite_26750</name>
</gene>
<evidence type="ECO:0000256" key="1">
    <source>
        <dbReference type="SAM" id="MobiDB-lite"/>
    </source>
</evidence>
<evidence type="ECO:0000313" key="3">
    <source>
        <dbReference type="EMBL" id="GEA85424.1"/>
    </source>
</evidence>
<protein>
    <recommendedName>
        <fullName evidence="5">DUF817 domain-containing protein</fullName>
    </recommendedName>
</protein>
<name>A0A4Y3KPW2_9CELL</name>
<dbReference type="Proteomes" id="UP000320461">
    <property type="component" value="Unassembled WGS sequence"/>
</dbReference>
<feature type="transmembrane region" description="Helical" evidence="2">
    <location>
        <begin position="235"/>
        <end position="261"/>
    </location>
</feature>
<feature type="transmembrane region" description="Helical" evidence="2">
    <location>
        <begin position="208"/>
        <end position="228"/>
    </location>
</feature>
<dbReference type="RefSeq" id="WP_371857588.1">
    <property type="nucleotide sequence ID" value="NZ_BJLQ01000034.1"/>
</dbReference>
<evidence type="ECO:0008006" key="5">
    <source>
        <dbReference type="Google" id="ProtNLM"/>
    </source>
</evidence>
<feature type="compositionally biased region" description="Low complexity" evidence="1">
    <location>
        <begin position="320"/>
        <end position="335"/>
    </location>
</feature>
<keyword evidence="2" id="KW-0812">Transmembrane</keyword>
<keyword evidence="2" id="KW-1133">Transmembrane helix</keyword>
<keyword evidence="2" id="KW-0472">Membrane</keyword>
<feature type="transmembrane region" description="Helical" evidence="2">
    <location>
        <begin position="138"/>
        <end position="161"/>
    </location>
</feature>
<proteinExistence type="predicted"/>
<feature type="transmembrane region" description="Helical" evidence="2">
    <location>
        <begin position="182"/>
        <end position="202"/>
    </location>
</feature>
<dbReference type="InterPro" id="IPR008535">
    <property type="entry name" value="DUF817"/>
</dbReference>
<evidence type="ECO:0000256" key="2">
    <source>
        <dbReference type="SAM" id="Phobius"/>
    </source>
</evidence>
<sequence length="364" mass="40110">MLLAHRLARPLTQARSAVERGMTSVEQRTDAWAHRRLERLPTDGPRAWLVELVVFTLKQAWACLFGALLLAAILATRLWYPADAPLARNDALTLVAVAIQVLMLATRLETAREMRVILLFHVVGTAMEVFKTDAGSWSYASGGVLAIGAVPLFSGFMYGAVGSYLARVMRIFDLRFDRYPRRWLTALLAGAIYANFFTHHWWWDARWLLVAAVVVLYGRCVMHFRVLTRVRRMPVLVAFVLVSGVIWIAENLGTLAGAWLYPAQAAGWHLVSVHKLVAWFLLMLISVVLVAWLHVPRPPDERTRDVSAQAPGPRERRAETSTATTPAARTTNSPPITNVAGPPLRGPGSMVGSADGVGSTCGDG</sequence>
<dbReference type="AlphaFoldDB" id="A0A4Y3KPW2"/>
<evidence type="ECO:0000313" key="4">
    <source>
        <dbReference type="Proteomes" id="UP000320461"/>
    </source>
</evidence>
<organism evidence="3 4">
    <name type="scientific">Cellulomonas gelida</name>
    <dbReference type="NCBI Taxonomy" id="1712"/>
    <lineage>
        <taxon>Bacteria</taxon>
        <taxon>Bacillati</taxon>
        <taxon>Actinomycetota</taxon>
        <taxon>Actinomycetes</taxon>
        <taxon>Micrococcales</taxon>
        <taxon>Cellulomonadaceae</taxon>
        <taxon>Cellulomonas</taxon>
    </lineage>
</organism>
<comment type="caution">
    <text evidence="3">The sequence shown here is derived from an EMBL/GenBank/DDBJ whole genome shotgun (WGS) entry which is preliminary data.</text>
</comment>
<accession>A0A4Y3KPW2</accession>